<gene>
    <name evidence="4" type="ORF">HYFRA_00011532</name>
</gene>
<reference evidence="4" key="1">
    <citation type="submission" date="2021-07" db="EMBL/GenBank/DDBJ databases">
        <authorList>
            <person name="Durling M."/>
        </authorList>
    </citation>
    <scope>NUCLEOTIDE SEQUENCE</scope>
</reference>
<dbReference type="InterPro" id="IPR027417">
    <property type="entry name" value="P-loop_NTPase"/>
</dbReference>
<dbReference type="Pfam" id="PF24883">
    <property type="entry name" value="NPHP3_N"/>
    <property type="match status" value="1"/>
</dbReference>
<evidence type="ECO:0000313" key="5">
    <source>
        <dbReference type="Proteomes" id="UP000696280"/>
    </source>
</evidence>
<keyword evidence="5" id="KW-1185">Reference proteome</keyword>
<feature type="domain" description="Nephrocystin 3-like N-terminal" evidence="2">
    <location>
        <begin position="85"/>
        <end position="278"/>
    </location>
</feature>
<dbReference type="Gene3D" id="3.40.50.300">
    <property type="entry name" value="P-loop containing nucleotide triphosphate hydrolases"/>
    <property type="match status" value="1"/>
</dbReference>
<dbReference type="Proteomes" id="UP000696280">
    <property type="component" value="Unassembled WGS sequence"/>
</dbReference>
<keyword evidence="1" id="KW-0677">Repeat</keyword>
<feature type="domain" description="DUF7791" evidence="3">
    <location>
        <begin position="416"/>
        <end position="519"/>
    </location>
</feature>
<dbReference type="InterPro" id="IPR056693">
    <property type="entry name" value="DUF7791"/>
</dbReference>
<dbReference type="SUPFAM" id="SSF52540">
    <property type="entry name" value="P-loop containing nucleoside triphosphate hydrolases"/>
    <property type="match status" value="1"/>
</dbReference>
<evidence type="ECO:0000259" key="3">
    <source>
        <dbReference type="Pfam" id="PF25053"/>
    </source>
</evidence>
<dbReference type="PANTHER" id="PTHR10039:SF5">
    <property type="entry name" value="NACHT DOMAIN-CONTAINING PROTEIN"/>
    <property type="match status" value="1"/>
</dbReference>
<dbReference type="InterPro" id="IPR056884">
    <property type="entry name" value="NPHP3-like_N"/>
</dbReference>
<dbReference type="PANTHER" id="PTHR10039">
    <property type="entry name" value="AMELOGENIN"/>
    <property type="match status" value="1"/>
</dbReference>
<sequence length="721" mass="83234">MNSIPANHSEMCKYKDAITIGYQRTSGYIMNLVDISAARVSSVNRQLKEEEAKCSQMAVRSVLRTLQFRAMDDRHDQIEEAHKQTFEWVFRQDSFVQWLEHGNGVFWINGKAGAGKSTLMKFLFNDPRTRRHLEVESSQDPLVLAGVFFHDRGTTLQKSQTGLLKSILHQIIGHTRELAAVTCGERYSSVYAFYRKNPDKLVYEDITNEPMQHEWSRDELLRTFKKILQQNAFPIRLFLLIDGLDEYEGDKDELVDLLQNAVSSLGRNSRIKLCLSSRPWNIFQDAFGDGLNFRLQDLTYRDISLYVSGSLSSRARVRELEVLDGNSTSELFDEIVHKADGVFLWVKLVVKSLINGLRNYDSIADLRLRLEAFPKDLEPLYERMIGEIDEMYVKEARMSEGHQTKILDDKPEYLTAEDQVARCMEVDGRLRSRCAGLLEIKFTGIYSYEETLQYGSLQAETKLPQSRFALLKSTVQYIHQSVKDYFKKPEIVSLLRRLCPDLQFEPHEWLQRAYLREIRDCLGHPFQTFISKREKEPGVVWGPLDEFMHHTRALELKYEIPQTTQLNRLDTMLQRESMLGGMVNTDGNPPHWSTWSGGRVSDPLVNVPVEWKTSLLTFAILSGLEKSVEHTISRPGFMINQHPGRPLLHYAIIAQPGYSSVVDSFRMAQWQLLLEYGADPTIHFFEGHGDESEMLTFAWQNNKLYPEPEEEESHDPPKDIS</sequence>
<protein>
    <recommendedName>
        <fullName evidence="6">NACHT domain-containing protein</fullName>
    </recommendedName>
</protein>
<dbReference type="OrthoDB" id="443402at2759"/>
<dbReference type="EMBL" id="CAJVRL010000084">
    <property type="protein sequence ID" value="CAG8958690.1"/>
    <property type="molecule type" value="Genomic_DNA"/>
</dbReference>
<name>A0A9N9L1W9_9HELO</name>
<evidence type="ECO:0008006" key="6">
    <source>
        <dbReference type="Google" id="ProtNLM"/>
    </source>
</evidence>
<proteinExistence type="predicted"/>
<evidence type="ECO:0000313" key="4">
    <source>
        <dbReference type="EMBL" id="CAG8958690.1"/>
    </source>
</evidence>
<dbReference type="Pfam" id="PF25053">
    <property type="entry name" value="DUF7791"/>
    <property type="match status" value="1"/>
</dbReference>
<comment type="caution">
    <text evidence="4">The sequence shown here is derived from an EMBL/GenBank/DDBJ whole genome shotgun (WGS) entry which is preliminary data.</text>
</comment>
<evidence type="ECO:0000256" key="1">
    <source>
        <dbReference type="ARBA" id="ARBA00022737"/>
    </source>
</evidence>
<evidence type="ECO:0000259" key="2">
    <source>
        <dbReference type="Pfam" id="PF24883"/>
    </source>
</evidence>
<accession>A0A9N9L1W9</accession>
<dbReference type="AlphaFoldDB" id="A0A9N9L1W9"/>
<organism evidence="4 5">
    <name type="scientific">Hymenoscyphus fraxineus</name>
    <dbReference type="NCBI Taxonomy" id="746836"/>
    <lineage>
        <taxon>Eukaryota</taxon>
        <taxon>Fungi</taxon>
        <taxon>Dikarya</taxon>
        <taxon>Ascomycota</taxon>
        <taxon>Pezizomycotina</taxon>
        <taxon>Leotiomycetes</taxon>
        <taxon>Helotiales</taxon>
        <taxon>Helotiaceae</taxon>
        <taxon>Hymenoscyphus</taxon>
    </lineage>
</organism>